<dbReference type="InParanoid" id="A0A151Z3I1"/>
<dbReference type="FunCoup" id="A0A151Z3I1">
    <property type="interactions" value="576"/>
</dbReference>
<organism evidence="5 6">
    <name type="scientific">Tieghemostelium lacteum</name>
    <name type="common">Slime mold</name>
    <name type="synonym">Dictyostelium lacteum</name>
    <dbReference type="NCBI Taxonomy" id="361077"/>
    <lineage>
        <taxon>Eukaryota</taxon>
        <taxon>Amoebozoa</taxon>
        <taxon>Evosea</taxon>
        <taxon>Eumycetozoa</taxon>
        <taxon>Dictyostelia</taxon>
        <taxon>Dictyosteliales</taxon>
        <taxon>Raperosteliaceae</taxon>
        <taxon>Tieghemostelium</taxon>
    </lineage>
</organism>
<dbReference type="GO" id="GO:0006906">
    <property type="term" value="P:vesicle fusion"/>
    <property type="evidence" value="ECO:0007669"/>
    <property type="project" value="TreeGrafter"/>
</dbReference>
<dbReference type="GO" id="GO:0048278">
    <property type="term" value="P:vesicle docking"/>
    <property type="evidence" value="ECO:0007669"/>
    <property type="project" value="TreeGrafter"/>
</dbReference>
<keyword evidence="6" id="KW-1185">Reference proteome</keyword>
<dbReference type="GO" id="GO:0031201">
    <property type="term" value="C:SNARE complex"/>
    <property type="evidence" value="ECO:0007669"/>
    <property type="project" value="TreeGrafter"/>
</dbReference>
<dbReference type="InterPro" id="IPR010989">
    <property type="entry name" value="SNARE"/>
</dbReference>
<evidence type="ECO:0000313" key="5">
    <source>
        <dbReference type="EMBL" id="KYQ88523.1"/>
    </source>
</evidence>
<dbReference type="Gene3D" id="1.20.58.70">
    <property type="match status" value="1"/>
</dbReference>
<dbReference type="InterPro" id="IPR000727">
    <property type="entry name" value="T_SNARE_dom"/>
</dbReference>
<keyword evidence="2" id="KW-0175">Coiled coil</keyword>
<feature type="transmembrane region" description="Helical" evidence="3">
    <location>
        <begin position="233"/>
        <end position="257"/>
    </location>
</feature>
<sequence length="278" mass="31404">MSERQPLLRNNNNNNSDDVIGNLTRVCSEISQFDMSIKDLGTSRDTTTFRVTIHQKKIQIADQLKGVSSQIKLFPHNKQIPKFQQEKLIKQFKDATALFDRLVSQCNQKESQSEPIQDSITPYGSFRPSSLRNSGIQPTVVGEQGLEQTYDLEQDDEIYNKIIEERNKQTKELLTDIQELNAAVKDISMLVGEQGQMLEQANDNIETADDNVIAATDDLGHAMEYKSSYRKKMFILVICVIITLIALVLFLGIYFGVIKKKHGSIKPSINEGSHSHSI</sequence>
<feature type="domain" description="T-SNARE coiled-coil homology" evidence="4">
    <location>
        <begin position="160"/>
        <end position="222"/>
    </location>
</feature>
<dbReference type="PANTHER" id="PTHR19957:SF78">
    <property type="entry name" value="SYNTAXIN-7B-RELATED"/>
    <property type="match status" value="1"/>
</dbReference>
<dbReference type="Proteomes" id="UP000076078">
    <property type="component" value="Unassembled WGS sequence"/>
</dbReference>
<dbReference type="GO" id="GO:0005484">
    <property type="term" value="F:SNAP receptor activity"/>
    <property type="evidence" value="ECO:0007669"/>
    <property type="project" value="TreeGrafter"/>
</dbReference>
<dbReference type="GO" id="GO:0000149">
    <property type="term" value="F:SNARE binding"/>
    <property type="evidence" value="ECO:0007669"/>
    <property type="project" value="TreeGrafter"/>
</dbReference>
<proteinExistence type="inferred from homology"/>
<dbReference type="SUPFAM" id="SSF47661">
    <property type="entry name" value="t-snare proteins"/>
    <property type="match status" value="1"/>
</dbReference>
<dbReference type="GO" id="GO:0006888">
    <property type="term" value="P:endoplasmic reticulum to Golgi vesicle-mediated transport"/>
    <property type="evidence" value="ECO:0007669"/>
    <property type="project" value="TreeGrafter"/>
</dbReference>
<comment type="similarity">
    <text evidence="1">Belongs to the syntaxin family.</text>
</comment>
<evidence type="ECO:0000313" key="6">
    <source>
        <dbReference type="Proteomes" id="UP000076078"/>
    </source>
</evidence>
<gene>
    <name evidence="5" type="ORF">DLAC_11247</name>
</gene>
<dbReference type="InterPro" id="IPR006011">
    <property type="entry name" value="Syntaxin_N"/>
</dbReference>
<dbReference type="Pfam" id="PF05739">
    <property type="entry name" value="SNARE"/>
    <property type="match status" value="1"/>
</dbReference>
<dbReference type="STRING" id="361077.A0A151Z3I1"/>
<evidence type="ECO:0000259" key="4">
    <source>
        <dbReference type="PROSITE" id="PS50192"/>
    </source>
</evidence>
<evidence type="ECO:0000256" key="3">
    <source>
        <dbReference type="SAM" id="Phobius"/>
    </source>
</evidence>
<feature type="coiled-coil region" evidence="2">
    <location>
        <begin position="160"/>
        <end position="218"/>
    </location>
</feature>
<evidence type="ECO:0000256" key="1">
    <source>
        <dbReference type="ARBA" id="ARBA00009063"/>
    </source>
</evidence>
<dbReference type="GO" id="GO:0000139">
    <property type="term" value="C:Golgi membrane"/>
    <property type="evidence" value="ECO:0007669"/>
    <property type="project" value="TreeGrafter"/>
</dbReference>
<evidence type="ECO:0000256" key="2">
    <source>
        <dbReference type="SAM" id="Coils"/>
    </source>
</evidence>
<dbReference type="OMA" id="PKFQQEK"/>
<protein>
    <submittedName>
        <fullName evidence="5">Putative syntaxin 7</fullName>
    </submittedName>
</protein>
<accession>A0A151Z3I1</accession>
<dbReference type="Pfam" id="PF14523">
    <property type="entry name" value="Syntaxin_2"/>
    <property type="match status" value="1"/>
</dbReference>
<dbReference type="InterPro" id="IPR045242">
    <property type="entry name" value="Syntaxin"/>
</dbReference>
<dbReference type="Gene3D" id="1.20.5.110">
    <property type="match status" value="1"/>
</dbReference>
<dbReference type="PROSITE" id="PS50192">
    <property type="entry name" value="T_SNARE"/>
    <property type="match status" value="1"/>
</dbReference>
<dbReference type="PANTHER" id="PTHR19957">
    <property type="entry name" value="SYNTAXIN"/>
    <property type="match status" value="1"/>
</dbReference>
<keyword evidence="3" id="KW-1133">Transmembrane helix</keyword>
<name>A0A151Z3I1_TIELA</name>
<keyword evidence="3" id="KW-0812">Transmembrane</keyword>
<dbReference type="SMART" id="SM00397">
    <property type="entry name" value="t_SNARE"/>
    <property type="match status" value="1"/>
</dbReference>
<keyword evidence="3" id="KW-0472">Membrane</keyword>
<dbReference type="GO" id="GO:0006886">
    <property type="term" value="P:intracellular protein transport"/>
    <property type="evidence" value="ECO:0007669"/>
    <property type="project" value="TreeGrafter"/>
</dbReference>
<reference evidence="5 6" key="1">
    <citation type="submission" date="2015-12" db="EMBL/GenBank/DDBJ databases">
        <title>Dictyostelia acquired genes for synthesis and detection of signals that induce cell-type specialization by lateral gene transfer from prokaryotes.</title>
        <authorList>
            <person name="Gloeckner G."/>
            <person name="Schaap P."/>
        </authorList>
    </citation>
    <scope>NUCLEOTIDE SEQUENCE [LARGE SCALE GENOMIC DNA]</scope>
    <source>
        <strain evidence="5 6">TK</strain>
    </source>
</reference>
<comment type="caution">
    <text evidence="5">The sequence shown here is derived from an EMBL/GenBank/DDBJ whole genome shotgun (WGS) entry which is preliminary data.</text>
</comment>
<dbReference type="AlphaFoldDB" id="A0A151Z3I1"/>
<dbReference type="OrthoDB" id="364348at2759"/>
<dbReference type="CDD" id="cd15840">
    <property type="entry name" value="SNARE_Qa"/>
    <property type="match status" value="1"/>
</dbReference>
<dbReference type="EMBL" id="LODT01000051">
    <property type="protein sequence ID" value="KYQ88523.1"/>
    <property type="molecule type" value="Genomic_DNA"/>
</dbReference>